<protein>
    <submittedName>
        <fullName evidence="9">Carbohydrate ABC transporter permease</fullName>
    </submittedName>
</protein>
<reference evidence="9" key="1">
    <citation type="submission" date="2020-10" db="EMBL/GenBank/DDBJ databases">
        <authorList>
            <person name="Gilroy R."/>
        </authorList>
    </citation>
    <scope>NUCLEOTIDE SEQUENCE</scope>
    <source>
        <strain evidence="9">13766</strain>
    </source>
</reference>
<dbReference type="Gene3D" id="1.10.3720.10">
    <property type="entry name" value="MetI-like"/>
    <property type="match status" value="1"/>
</dbReference>
<evidence type="ECO:0000256" key="5">
    <source>
        <dbReference type="ARBA" id="ARBA00022989"/>
    </source>
</evidence>
<feature type="transmembrane region" description="Helical" evidence="7">
    <location>
        <begin position="184"/>
        <end position="206"/>
    </location>
</feature>
<accession>A0A9D1FXV8</accession>
<comment type="caution">
    <text evidence="9">The sequence shown here is derived from an EMBL/GenBank/DDBJ whole genome shotgun (WGS) entry which is preliminary data.</text>
</comment>
<dbReference type="AlphaFoldDB" id="A0A9D1FXV8"/>
<feature type="domain" description="ABC transmembrane type-1" evidence="8">
    <location>
        <begin position="76"/>
        <end position="279"/>
    </location>
</feature>
<sequence length="294" mass="33153">MKYKRTFGDKLFDGINILVMIFLILITLYPLWHVLMTSFASPEAISKYGSMLIWPEGFNLTSYKYVLTNPMIGIGYRNTLLIVLVGTSLSLFMTCLGAYGLACKWVMGHKWMVLLVTIPMFFGGGLIPSYLLVRSLGLYNSFWALILPGVVSSWNMIMMRTYFQGIPESLSESARIDGANDIHILFRILVPCAIPIVAVMILFYAVGYWNAWFNASIYLKDRDKYPLQLVLRGILISGSQRDFDTGYLTGANKTQIFKGLKYATVVVSTLPILLVYPFLQKYFVKGIMVGSIKG</sequence>
<dbReference type="SUPFAM" id="SSF161098">
    <property type="entry name" value="MetI-like"/>
    <property type="match status" value="1"/>
</dbReference>
<proteinExistence type="inferred from homology"/>
<evidence type="ECO:0000259" key="8">
    <source>
        <dbReference type="PROSITE" id="PS50928"/>
    </source>
</evidence>
<organism evidence="9 10">
    <name type="scientific">Candidatus Alectryocaccomicrobium excrementavium</name>
    <dbReference type="NCBI Taxonomy" id="2840668"/>
    <lineage>
        <taxon>Bacteria</taxon>
        <taxon>Bacillati</taxon>
        <taxon>Bacillota</taxon>
        <taxon>Clostridia</taxon>
        <taxon>Candidatus Alectryocaccomicrobium</taxon>
    </lineage>
</organism>
<keyword evidence="4 7" id="KW-0812">Transmembrane</keyword>
<gene>
    <name evidence="9" type="ORF">IAA84_00170</name>
</gene>
<dbReference type="PANTHER" id="PTHR43744:SF9">
    <property type="entry name" value="POLYGALACTURONAN_RHAMNOGALACTURONAN TRANSPORT SYSTEM PERMEASE PROTEIN YTCP"/>
    <property type="match status" value="1"/>
</dbReference>
<dbReference type="InterPro" id="IPR035906">
    <property type="entry name" value="MetI-like_sf"/>
</dbReference>
<comment type="subcellular location">
    <subcellularLocation>
        <location evidence="1 7">Cell membrane</location>
        <topology evidence="1 7">Multi-pass membrane protein</topology>
    </subcellularLocation>
</comment>
<dbReference type="EMBL" id="DVJN01000003">
    <property type="protein sequence ID" value="HIS91414.1"/>
    <property type="molecule type" value="Genomic_DNA"/>
</dbReference>
<dbReference type="CDD" id="cd06261">
    <property type="entry name" value="TM_PBP2"/>
    <property type="match status" value="1"/>
</dbReference>
<keyword evidence="6 7" id="KW-0472">Membrane</keyword>
<dbReference type="PANTHER" id="PTHR43744">
    <property type="entry name" value="ABC TRANSPORTER PERMEASE PROTEIN MG189-RELATED-RELATED"/>
    <property type="match status" value="1"/>
</dbReference>
<evidence type="ECO:0000256" key="1">
    <source>
        <dbReference type="ARBA" id="ARBA00004651"/>
    </source>
</evidence>
<dbReference type="GO" id="GO:0005886">
    <property type="term" value="C:plasma membrane"/>
    <property type="evidence" value="ECO:0007669"/>
    <property type="project" value="UniProtKB-SubCell"/>
</dbReference>
<dbReference type="PROSITE" id="PS50928">
    <property type="entry name" value="ABC_TM1"/>
    <property type="match status" value="1"/>
</dbReference>
<feature type="transmembrane region" description="Helical" evidence="7">
    <location>
        <begin position="79"/>
        <end position="99"/>
    </location>
</feature>
<evidence type="ECO:0000313" key="9">
    <source>
        <dbReference type="EMBL" id="HIS91414.1"/>
    </source>
</evidence>
<dbReference type="Pfam" id="PF00528">
    <property type="entry name" value="BPD_transp_1"/>
    <property type="match status" value="1"/>
</dbReference>
<evidence type="ECO:0000313" key="10">
    <source>
        <dbReference type="Proteomes" id="UP000824140"/>
    </source>
</evidence>
<keyword evidence="5 7" id="KW-1133">Transmembrane helix</keyword>
<reference evidence="9" key="2">
    <citation type="journal article" date="2021" name="PeerJ">
        <title>Extensive microbial diversity within the chicken gut microbiome revealed by metagenomics and culture.</title>
        <authorList>
            <person name="Gilroy R."/>
            <person name="Ravi A."/>
            <person name="Getino M."/>
            <person name="Pursley I."/>
            <person name="Horton D.L."/>
            <person name="Alikhan N.F."/>
            <person name="Baker D."/>
            <person name="Gharbi K."/>
            <person name="Hall N."/>
            <person name="Watson M."/>
            <person name="Adriaenssens E.M."/>
            <person name="Foster-Nyarko E."/>
            <person name="Jarju S."/>
            <person name="Secka A."/>
            <person name="Antonio M."/>
            <person name="Oren A."/>
            <person name="Chaudhuri R.R."/>
            <person name="La Ragione R."/>
            <person name="Hildebrand F."/>
            <person name="Pallen M.J."/>
        </authorList>
    </citation>
    <scope>NUCLEOTIDE SEQUENCE</scope>
    <source>
        <strain evidence="9">13766</strain>
    </source>
</reference>
<evidence type="ECO:0000256" key="6">
    <source>
        <dbReference type="ARBA" id="ARBA00023136"/>
    </source>
</evidence>
<comment type="similarity">
    <text evidence="7">Belongs to the binding-protein-dependent transport system permease family.</text>
</comment>
<feature type="transmembrane region" description="Helical" evidence="7">
    <location>
        <begin position="142"/>
        <end position="163"/>
    </location>
</feature>
<evidence type="ECO:0000256" key="7">
    <source>
        <dbReference type="RuleBase" id="RU363032"/>
    </source>
</evidence>
<keyword evidence="2 7" id="KW-0813">Transport</keyword>
<name>A0A9D1FXV8_9FIRM</name>
<feature type="transmembrane region" description="Helical" evidence="7">
    <location>
        <begin position="111"/>
        <end position="130"/>
    </location>
</feature>
<keyword evidence="3" id="KW-1003">Cell membrane</keyword>
<dbReference type="InterPro" id="IPR000515">
    <property type="entry name" value="MetI-like"/>
</dbReference>
<feature type="transmembrane region" description="Helical" evidence="7">
    <location>
        <begin position="262"/>
        <end position="279"/>
    </location>
</feature>
<evidence type="ECO:0000256" key="3">
    <source>
        <dbReference type="ARBA" id="ARBA00022475"/>
    </source>
</evidence>
<feature type="transmembrane region" description="Helical" evidence="7">
    <location>
        <begin position="12"/>
        <end position="32"/>
    </location>
</feature>
<dbReference type="GO" id="GO:0055085">
    <property type="term" value="P:transmembrane transport"/>
    <property type="evidence" value="ECO:0007669"/>
    <property type="project" value="InterPro"/>
</dbReference>
<dbReference type="Proteomes" id="UP000824140">
    <property type="component" value="Unassembled WGS sequence"/>
</dbReference>
<evidence type="ECO:0000256" key="4">
    <source>
        <dbReference type="ARBA" id="ARBA00022692"/>
    </source>
</evidence>
<evidence type="ECO:0000256" key="2">
    <source>
        <dbReference type="ARBA" id="ARBA00022448"/>
    </source>
</evidence>